<dbReference type="GO" id="GO:0004792">
    <property type="term" value="F:thiosulfate-cyanide sulfurtransferase activity"/>
    <property type="evidence" value="ECO:0000318"/>
    <property type="project" value="GO_Central"/>
</dbReference>
<gene>
    <name evidence="3" type="ORF">TVAG_318990</name>
</gene>
<evidence type="ECO:0000256" key="1">
    <source>
        <dbReference type="ARBA" id="ARBA00009919"/>
    </source>
</evidence>
<evidence type="ECO:0000259" key="2">
    <source>
        <dbReference type="Pfam" id="PF00899"/>
    </source>
</evidence>
<dbReference type="GO" id="GO:0005737">
    <property type="term" value="C:cytoplasm"/>
    <property type="evidence" value="ECO:0000318"/>
    <property type="project" value="GO_Central"/>
</dbReference>
<comment type="similarity">
    <text evidence="1">Belongs to the HesA/MoeB/ThiF family.</text>
</comment>
<name>A2EP77_TRIV3</name>
<keyword evidence="4" id="KW-1185">Reference proteome</keyword>
<organism evidence="3 4">
    <name type="scientific">Trichomonas vaginalis (strain ATCC PRA-98 / G3)</name>
    <dbReference type="NCBI Taxonomy" id="412133"/>
    <lineage>
        <taxon>Eukaryota</taxon>
        <taxon>Metamonada</taxon>
        <taxon>Parabasalia</taxon>
        <taxon>Trichomonadida</taxon>
        <taxon>Trichomonadidae</taxon>
        <taxon>Trichomonas</taxon>
    </lineage>
</organism>
<dbReference type="InterPro" id="IPR000594">
    <property type="entry name" value="ThiF_NAD_FAD-bd"/>
</dbReference>
<dbReference type="Gene3D" id="3.40.50.720">
    <property type="entry name" value="NAD(P)-binding Rossmann-like Domain"/>
    <property type="match status" value="1"/>
</dbReference>
<dbReference type="InterPro" id="IPR035985">
    <property type="entry name" value="Ubiquitin-activating_enz"/>
</dbReference>
<accession>A2EP77</accession>
<reference evidence="3" key="1">
    <citation type="submission" date="2006-10" db="EMBL/GenBank/DDBJ databases">
        <authorList>
            <person name="Amadeo P."/>
            <person name="Zhao Q."/>
            <person name="Wortman J."/>
            <person name="Fraser-Liggett C."/>
            <person name="Carlton J."/>
        </authorList>
    </citation>
    <scope>NUCLEOTIDE SEQUENCE</scope>
    <source>
        <strain evidence="3">G3</strain>
    </source>
</reference>
<dbReference type="EMBL" id="DS113446">
    <property type="protein sequence ID" value="EAY05544.1"/>
    <property type="molecule type" value="Genomic_DNA"/>
</dbReference>
<dbReference type="GO" id="GO:0016779">
    <property type="term" value="F:nucleotidyltransferase activity"/>
    <property type="evidence" value="ECO:0000318"/>
    <property type="project" value="GO_Central"/>
</dbReference>
<dbReference type="RefSeq" id="XP_001317767.1">
    <property type="nucleotide sequence ID" value="XM_001317732.1"/>
</dbReference>
<dbReference type="FunCoup" id="A2EP77">
    <property type="interactions" value="442"/>
</dbReference>
<dbReference type="VEuPathDB" id="TrichDB:TVAGG3_0178370"/>
<dbReference type="PANTHER" id="PTHR10953:SF102">
    <property type="entry name" value="ADENYLYLTRANSFERASE AND SULFURTRANSFERASE MOCS3"/>
    <property type="match status" value="1"/>
</dbReference>
<dbReference type="FunFam" id="3.40.50.720:FF:000080">
    <property type="entry name" value="Thiazole biosynthesis adenylyltransferase ThiF"/>
    <property type="match status" value="1"/>
</dbReference>
<dbReference type="eggNOG" id="KOG2017">
    <property type="taxonomic scope" value="Eukaryota"/>
</dbReference>
<dbReference type="SUPFAM" id="SSF69572">
    <property type="entry name" value="Activating enzymes of the ubiquitin-like proteins"/>
    <property type="match status" value="1"/>
</dbReference>
<dbReference type="InterPro" id="IPR045886">
    <property type="entry name" value="ThiF/MoeB/HesA"/>
</dbReference>
<dbReference type="GO" id="GO:0042292">
    <property type="term" value="F:URM1 activating enzyme activity"/>
    <property type="evidence" value="ECO:0000318"/>
    <property type="project" value="GO_Central"/>
</dbReference>
<dbReference type="VEuPathDB" id="TrichDB:TVAG_318990"/>
<dbReference type="PANTHER" id="PTHR10953">
    <property type="entry name" value="UBIQUITIN-ACTIVATING ENZYME E1"/>
    <property type="match status" value="1"/>
</dbReference>
<reference evidence="3" key="2">
    <citation type="journal article" date="2007" name="Science">
        <title>Draft genome sequence of the sexually transmitted pathogen Trichomonas vaginalis.</title>
        <authorList>
            <person name="Carlton J.M."/>
            <person name="Hirt R.P."/>
            <person name="Silva J.C."/>
            <person name="Delcher A.L."/>
            <person name="Schatz M."/>
            <person name="Zhao Q."/>
            <person name="Wortman J.R."/>
            <person name="Bidwell S.L."/>
            <person name="Alsmark U.C.M."/>
            <person name="Besteiro S."/>
            <person name="Sicheritz-Ponten T."/>
            <person name="Noel C.J."/>
            <person name="Dacks J.B."/>
            <person name="Foster P.G."/>
            <person name="Simillion C."/>
            <person name="Van de Peer Y."/>
            <person name="Miranda-Saavedra D."/>
            <person name="Barton G.J."/>
            <person name="Westrop G.D."/>
            <person name="Mueller S."/>
            <person name="Dessi D."/>
            <person name="Fiori P.L."/>
            <person name="Ren Q."/>
            <person name="Paulsen I."/>
            <person name="Zhang H."/>
            <person name="Bastida-Corcuera F.D."/>
            <person name="Simoes-Barbosa A."/>
            <person name="Brown M.T."/>
            <person name="Hayes R.D."/>
            <person name="Mukherjee M."/>
            <person name="Okumura C.Y."/>
            <person name="Schneider R."/>
            <person name="Smith A.J."/>
            <person name="Vanacova S."/>
            <person name="Villalvazo M."/>
            <person name="Haas B.J."/>
            <person name="Pertea M."/>
            <person name="Feldblyum T.V."/>
            <person name="Utterback T.R."/>
            <person name="Shu C.L."/>
            <person name="Osoegawa K."/>
            <person name="de Jong P.J."/>
            <person name="Hrdy I."/>
            <person name="Horvathova L."/>
            <person name="Zubacova Z."/>
            <person name="Dolezal P."/>
            <person name="Malik S.B."/>
            <person name="Logsdon J.M. Jr."/>
            <person name="Henze K."/>
            <person name="Gupta A."/>
            <person name="Wang C.C."/>
            <person name="Dunne R.L."/>
            <person name="Upcroft J.A."/>
            <person name="Upcroft P."/>
            <person name="White O."/>
            <person name="Salzberg S.L."/>
            <person name="Tang P."/>
            <person name="Chiu C.-H."/>
            <person name="Lee Y.-S."/>
            <person name="Embley T.M."/>
            <person name="Coombs G.H."/>
            <person name="Mottram J.C."/>
            <person name="Tachezy J."/>
            <person name="Fraser-Liggett C.M."/>
            <person name="Johnson P.J."/>
        </authorList>
    </citation>
    <scope>NUCLEOTIDE SEQUENCE [LARGE SCALE GENOMIC DNA]</scope>
    <source>
        <strain evidence="3">G3</strain>
    </source>
</reference>
<dbReference type="AlphaFoldDB" id="A2EP77"/>
<dbReference type="Pfam" id="PF00899">
    <property type="entry name" value="ThiF"/>
    <property type="match status" value="1"/>
</dbReference>
<proteinExistence type="inferred from homology"/>
<dbReference type="SMR" id="A2EP77"/>
<dbReference type="KEGG" id="tva:4763410"/>
<feature type="domain" description="THIF-type NAD/FAD binding fold" evidence="2">
    <location>
        <begin position="8"/>
        <end position="242"/>
    </location>
</feature>
<dbReference type="CDD" id="cd00757">
    <property type="entry name" value="ThiF_MoeB_HesA_family"/>
    <property type="match status" value="1"/>
</dbReference>
<evidence type="ECO:0000313" key="4">
    <source>
        <dbReference type="Proteomes" id="UP000001542"/>
    </source>
</evidence>
<dbReference type="OrthoDB" id="10261062at2759"/>
<dbReference type="OMA" id="EFMRYSR"/>
<evidence type="ECO:0000313" key="3">
    <source>
        <dbReference type="EMBL" id="EAY05544.1"/>
    </source>
</evidence>
<dbReference type="Proteomes" id="UP000001542">
    <property type="component" value="Unassembled WGS sequence"/>
</dbReference>
<dbReference type="STRING" id="5722.A2EP77"/>
<sequence length="247" mass="27040">MDPVDELYNRQLKVYTREGQEKLAASTVLMIGCGGLGSTVSLVLSRSGVGHLVIVDKDTVAMSNIHRQILYNREDVGKLKVEAATANPLLQLSKVTPINIHIDEAAASKLIEEYKPIVVMDCTDNFDVRIAVNAACAKHSVPFVYGSITGLNGQVSVFCYHEKDPNCPCFNCIHPEKPTPLEGPPPVVPGICTITGTFQAQQAIAIITGVGHILVKELFTIDIDRLKFRTFRMRDRSPDCPVCGKHK</sequence>
<dbReference type="InParanoid" id="A2EP77"/>
<protein>
    <submittedName>
        <fullName evidence="3">MoeZ/MoeB domain containing protein</fullName>
    </submittedName>
</protein>